<dbReference type="PANTHER" id="PTHR22914">
    <property type="entry name" value="CHITIN SYNTHASE"/>
    <property type="match status" value="1"/>
</dbReference>
<dbReference type="GO" id="GO:0006031">
    <property type="term" value="P:chitin biosynthetic process"/>
    <property type="evidence" value="ECO:0007669"/>
    <property type="project" value="TreeGrafter"/>
</dbReference>
<feature type="compositionally biased region" description="Basic and acidic residues" evidence="4">
    <location>
        <begin position="337"/>
        <end position="346"/>
    </location>
</feature>
<feature type="region of interest" description="Disordered" evidence="4">
    <location>
        <begin position="337"/>
        <end position="400"/>
    </location>
</feature>
<comment type="caution">
    <text evidence="6">The sequence shown here is derived from an EMBL/GenBank/DDBJ whole genome shotgun (WGS) entry which is preliminary data.</text>
</comment>
<dbReference type="EMBL" id="JAWDGP010006886">
    <property type="protein sequence ID" value="KAK3733654.1"/>
    <property type="molecule type" value="Genomic_DNA"/>
</dbReference>
<protein>
    <recommendedName>
        <fullName evidence="8">Chitin synthase</fullName>
    </recommendedName>
</protein>
<reference evidence="6" key="1">
    <citation type="journal article" date="2023" name="G3 (Bethesda)">
        <title>A reference genome for the long-term kleptoplast-retaining sea slug Elysia crispata morphotype clarki.</title>
        <authorList>
            <person name="Eastman K.E."/>
            <person name="Pendleton A.L."/>
            <person name="Shaikh M.A."/>
            <person name="Suttiyut T."/>
            <person name="Ogas R."/>
            <person name="Tomko P."/>
            <person name="Gavelis G."/>
            <person name="Widhalm J.R."/>
            <person name="Wisecaver J.H."/>
        </authorList>
    </citation>
    <scope>NUCLEOTIDE SEQUENCE</scope>
    <source>
        <strain evidence="6">ECLA1</strain>
    </source>
</reference>
<feature type="compositionally biased region" description="Basic and acidic residues" evidence="4">
    <location>
        <begin position="390"/>
        <end position="400"/>
    </location>
</feature>
<name>A0AAE0Y5V8_9GAST</name>
<evidence type="ECO:0000256" key="2">
    <source>
        <dbReference type="ARBA" id="ARBA00022692"/>
    </source>
</evidence>
<keyword evidence="7" id="KW-1185">Reference proteome</keyword>
<proteinExistence type="predicted"/>
<dbReference type="InterPro" id="IPR004835">
    <property type="entry name" value="Chitin_synth"/>
</dbReference>
<evidence type="ECO:0008006" key="8">
    <source>
        <dbReference type="Google" id="ProtNLM"/>
    </source>
</evidence>
<dbReference type="GO" id="GO:0004100">
    <property type="term" value="F:chitin synthase activity"/>
    <property type="evidence" value="ECO:0007669"/>
    <property type="project" value="InterPro"/>
</dbReference>
<keyword evidence="5" id="KW-1133">Transmembrane helix</keyword>
<evidence type="ECO:0000256" key="1">
    <source>
        <dbReference type="ARBA" id="ARBA00004141"/>
    </source>
</evidence>
<keyword evidence="3 5" id="KW-0472">Membrane</keyword>
<feature type="transmembrane region" description="Helical" evidence="5">
    <location>
        <begin position="187"/>
        <end position="209"/>
    </location>
</feature>
<feature type="transmembrane region" description="Helical" evidence="5">
    <location>
        <begin position="505"/>
        <end position="526"/>
    </location>
</feature>
<feature type="region of interest" description="Disordered" evidence="4">
    <location>
        <begin position="786"/>
        <end position="806"/>
    </location>
</feature>
<feature type="transmembrane region" description="Helical" evidence="5">
    <location>
        <begin position="97"/>
        <end position="119"/>
    </location>
</feature>
<dbReference type="PANTHER" id="PTHR22914:SF42">
    <property type="entry name" value="CHITIN SYNTHASE"/>
    <property type="match status" value="1"/>
</dbReference>
<evidence type="ECO:0000256" key="4">
    <source>
        <dbReference type="SAM" id="MobiDB-lite"/>
    </source>
</evidence>
<dbReference type="GO" id="GO:0071944">
    <property type="term" value="C:cell periphery"/>
    <property type="evidence" value="ECO:0007669"/>
    <property type="project" value="TreeGrafter"/>
</dbReference>
<evidence type="ECO:0000313" key="6">
    <source>
        <dbReference type="EMBL" id="KAK3733654.1"/>
    </source>
</evidence>
<dbReference type="GO" id="GO:0016020">
    <property type="term" value="C:membrane"/>
    <property type="evidence" value="ECO:0007669"/>
    <property type="project" value="UniProtKB-SubCell"/>
</dbReference>
<dbReference type="AlphaFoldDB" id="A0AAE0Y5V8"/>
<accession>A0AAE0Y5V8</accession>
<dbReference type="Proteomes" id="UP001283361">
    <property type="component" value="Unassembled WGS sequence"/>
</dbReference>
<evidence type="ECO:0000256" key="5">
    <source>
        <dbReference type="SAM" id="Phobius"/>
    </source>
</evidence>
<sequence length="832" mass="93062">MDDNVMRRYTTAPSEPRHFIQYDQGEDRWLCTLLLQQGYRVEYCAASDSFTYAPEGFQEFCNQRRRWTPSTLANVLDLLQNWKETSAKNPDISVLYIVYQMFVFVSGLITPATIFLLILGAITTAYPTIPLYGALLLNALPVAIFVVLCMKTSSKTQLAYASVLSIIYAMLMMVVIVGLLRQAATNGFCSVSTTFLETVMSIFVVTAALHPREMLCLLHGFLYFLCIPSMSMLLMVYSLANLHVVRWGTREVAQATPLAAQGQGQRQEAVKSKPLGVVEGILGKANAWRAFCCTTSSEGQENDLKFKVILDKLEALDARLSSLSKGDHAVIREVKAAQQDQENHQEELEEEDQAARDGEKTPSPVVYNSPQLDSLGFENRNTENKATLTPRERSLLKQKKGDSREVKPKCAVGYKSLIVLPQCLFWRQLIDTYLFPLDSDQQQQKKLQEEFLDLRNKVCLAFFMINILFIILVYTLQSISETTSSLSIKIPCSSETFSGERVESISVTFTLVFGIMLSVQFLSMLFHRYSTLLHVIAVTKVKFMQALHSYHQGHKFAGESSSPSVKETIDLVRAMQSLRVAEEAHAAVSSEETPPEIPEEDYPIDDTEVMARRRSSIVMWGKIDARSKASAKPAQTLSRAFMKNYSKLANQMRRTSRGDITPDQIKSEARERFRGFEKTSLATILKMSHDESAKGLIIKRAVEVSDRWRSGLARVMEQQPGVLARRGEEKARQTADLNTVQARDTADLNTASVIIEESQRLDTSLLVPLGTRSAADVIRSSPALSIKSGRSEGNTSRRSGVSASGSEAKLSFIERLRNLYQEEEEHKDGGGG</sequence>
<feature type="transmembrane region" description="Helical" evidence="5">
    <location>
        <begin position="221"/>
        <end position="240"/>
    </location>
</feature>
<gene>
    <name evidence="6" type="ORF">RRG08_003988</name>
</gene>
<feature type="transmembrane region" description="Helical" evidence="5">
    <location>
        <begin position="458"/>
        <end position="476"/>
    </location>
</feature>
<dbReference type="Pfam" id="PF03142">
    <property type="entry name" value="Chitin_synth_2"/>
    <property type="match status" value="1"/>
</dbReference>
<feature type="transmembrane region" description="Helical" evidence="5">
    <location>
        <begin position="131"/>
        <end position="153"/>
    </location>
</feature>
<comment type="subcellular location">
    <subcellularLocation>
        <location evidence="1">Membrane</location>
        <topology evidence="1">Multi-pass membrane protein</topology>
    </subcellularLocation>
</comment>
<organism evidence="6 7">
    <name type="scientific">Elysia crispata</name>
    <name type="common">lettuce slug</name>
    <dbReference type="NCBI Taxonomy" id="231223"/>
    <lineage>
        <taxon>Eukaryota</taxon>
        <taxon>Metazoa</taxon>
        <taxon>Spiralia</taxon>
        <taxon>Lophotrochozoa</taxon>
        <taxon>Mollusca</taxon>
        <taxon>Gastropoda</taxon>
        <taxon>Heterobranchia</taxon>
        <taxon>Euthyneura</taxon>
        <taxon>Panpulmonata</taxon>
        <taxon>Sacoglossa</taxon>
        <taxon>Placobranchoidea</taxon>
        <taxon>Plakobranchidae</taxon>
        <taxon>Elysia</taxon>
    </lineage>
</organism>
<keyword evidence="2 5" id="KW-0812">Transmembrane</keyword>
<evidence type="ECO:0000313" key="7">
    <source>
        <dbReference type="Proteomes" id="UP001283361"/>
    </source>
</evidence>
<feature type="transmembrane region" description="Helical" evidence="5">
    <location>
        <begin position="159"/>
        <end position="180"/>
    </location>
</feature>
<evidence type="ECO:0000256" key="3">
    <source>
        <dbReference type="ARBA" id="ARBA00023136"/>
    </source>
</evidence>
<feature type="compositionally biased region" description="Polar residues" evidence="4">
    <location>
        <begin position="791"/>
        <end position="805"/>
    </location>
</feature>